<sequence length="658" mass="73882">MRAYYTADRAKFFSDSDDHILGELARGHSFALEITQREAWRQQVTILRQALSDQPAFTLYLEFAIPRMGKRADAVVLIGDGVFVIEFKVGSEAFDRAAIEQVEDYALDLKNFHAGSHDLAIVPILVPTKAKASGIIQFELPGNHVARPLCVSANDLGYVLKLFSAGHDARFDADLWAASGYRPTPTIIEAARALYDRHDVKDIARSDAGALNLSRTQDVIAQVIETSKAQRQKAICFITGVPGAGKTLAGLNIATQRSDGDRSSHATFLSGNGPLVAVLSEALIRDQAARNKTPKTAVARNVHAFIQNIHHFRDHYLRSDEAPSDHIVIFDEAQRAWTRAKAASFMQQKRAVADFDMSEPEFLLSVMDRHDDWCTVVCLIGGGQEINTGEAGLSEWMAAIRDRFPHWRVHASAQIVQPDYDLNNDARAFIQQDQVTLHDDLHLSVSMRSFRAETVSEFISHLLNGEAEAARGAHNKLTEYPICLTRDLNAARRWLRDKGRGTERYGLVASSGAYRLRPEGLHIKAGIEPPNWFLNDRSDVRSSWYLEDVATEFDVQGLELDWAAVCWDADFRYVDGEWRSHSFKGTRWQSINDRFRKLYLKNAYRVILTRARQGMVIFVPAGDDSDPTRPRAFYDETYAFLRACGLPELPSNMPQGYI</sequence>
<accession>A0ABT5HSZ3</accession>
<proteinExistence type="predicted"/>
<evidence type="ECO:0000313" key="2">
    <source>
        <dbReference type="EMBL" id="MDC7683191.1"/>
    </source>
</evidence>
<dbReference type="InterPro" id="IPR027417">
    <property type="entry name" value="P-loop_NTPase"/>
</dbReference>
<gene>
    <name evidence="2" type="ORF">PQU92_07875</name>
</gene>
<name>A0ABT5HSZ3_9CAUL</name>
<comment type="caution">
    <text evidence="2">The sequence shown here is derived from an EMBL/GenBank/DDBJ whole genome shotgun (WGS) entry which is preliminary data.</text>
</comment>
<evidence type="ECO:0000259" key="1">
    <source>
        <dbReference type="Pfam" id="PF09848"/>
    </source>
</evidence>
<dbReference type="EMBL" id="JAQQKX010000005">
    <property type="protein sequence ID" value="MDC7683191.1"/>
    <property type="molecule type" value="Genomic_DNA"/>
</dbReference>
<dbReference type="Proteomes" id="UP001214854">
    <property type="component" value="Unassembled WGS sequence"/>
</dbReference>
<reference evidence="2 3" key="1">
    <citation type="submission" date="2023-01" db="EMBL/GenBank/DDBJ databases">
        <title>Novel species of the genus Asticcacaulis isolated from rivers.</title>
        <authorList>
            <person name="Lu H."/>
        </authorList>
    </citation>
    <scope>NUCLEOTIDE SEQUENCE [LARGE SCALE GENOMIC DNA]</scope>
    <source>
        <strain evidence="2 3">BYS171W</strain>
    </source>
</reference>
<organism evidence="2 3">
    <name type="scientific">Asticcacaulis aquaticus</name>
    <dbReference type="NCBI Taxonomy" id="2984212"/>
    <lineage>
        <taxon>Bacteria</taxon>
        <taxon>Pseudomonadati</taxon>
        <taxon>Pseudomonadota</taxon>
        <taxon>Alphaproteobacteria</taxon>
        <taxon>Caulobacterales</taxon>
        <taxon>Caulobacteraceae</taxon>
        <taxon>Asticcacaulis</taxon>
    </lineage>
</organism>
<dbReference type="RefSeq" id="WP_272747668.1">
    <property type="nucleotide sequence ID" value="NZ_JAQQKX010000005.1"/>
</dbReference>
<dbReference type="Pfam" id="PF09848">
    <property type="entry name" value="SLFN-g3_helicase"/>
    <property type="match status" value="1"/>
</dbReference>
<evidence type="ECO:0000313" key="3">
    <source>
        <dbReference type="Proteomes" id="UP001214854"/>
    </source>
</evidence>
<feature type="domain" description="Schlafen group 3-like DNA/RNA helicase" evidence="1">
    <location>
        <begin position="233"/>
        <end position="620"/>
    </location>
</feature>
<dbReference type="SUPFAM" id="SSF52540">
    <property type="entry name" value="P-loop containing nucleoside triphosphate hydrolases"/>
    <property type="match status" value="1"/>
</dbReference>
<protein>
    <submittedName>
        <fullName evidence="2">DUF2075 domain-containing protein</fullName>
    </submittedName>
</protein>
<dbReference type="InterPro" id="IPR018647">
    <property type="entry name" value="SLFN_3-like_DNA/RNA_helicase"/>
</dbReference>
<keyword evidence="3" id="KW-1185">Reference proteome</keyword>